<keyword evidence="5 6" id="KW-0472">Membrane</keyword>
<sequence length="224" mass="25377">MRLLKVTPADTIEFPLVLYTPLTTVMKLENVSNEFVAFKIKTTSPKGYLVRPSTGVIKPTETQEVQIILQPISEPPKAVNDRFLVQFVVVPNDAPVPKDLWTVVNKANVQDHRLSVGFVKENNVSVQTTGSQYGIPPKVAARLIAPQSSNVDLPELRQKYDELVQYCLSVEKLKTNLLKENEQLRQKLQVQTSPKTRNKITLELWHVPVLIILFVILLKLFGHF</sequence>
<dbReference type="Pfam" id="PF00635">
    <property type="entry name" value="Motile_Sperm"/>
    <property type="match status" value="1"/>
</dbReference>
<dbReference type="GO" id="GO:0061817">
    <property type="term" value="P:endoplasmic reticulum-plasma membrane tethering"/>
    <property type="evidence" value="ECO:0007669"/>
    <property type="project" value="TreeGrafter"/>
</dbReference>
<evidence type="ECO:0000256" key="4">
    <source>
        <dbReference type="ARBA" id="ARBA00022989"/>
    </source>
</evidence>
<evidence type="ECO:0000256" key="2">
    <source>
        <dbReference type="ARBA" id="ARBA00008932"/>
    </source>
</evidence>
<organism evidence="8 9">
    <name type="scientific">Theileria orientalis</name>
    <dbReference type="NCBI Taxonomy" id="68886"/>
    <lineage>
        <taxon>Eukaryota</taxon>
        <taxon>Sar</taxon>
        <taxon>Alveolata</taxon>
        <taxon>Apicomplexa</taxon>
        <taxon>Aconoidasida</taxon>
        <taxon>Piroplasmida</taxon>
        <taxon>Theileriidae</taxon>
        <taxon>Theileria</taxon>
    </lineage>
</organism>
<comment type="subcellular location">
    <subcellularLocation>
        <location evidence="1">Membrane</location>
        <topology evidence="1">Single-pass type IV membrane protein</topology>
    </subcellularLocation>
</comment>
<keyword evidence="3 6" id="KW-0812">Transmembrane</keyword>
<gene>
    <name evidence="8" type="ORF">MACK_002810</name>
</gene>
<dbReference type="InterPro" id="IPR008962">
    <property type="entry name" value="PapD-like_sf"/>
</dbReference>
<comment type="similarity">
    <text evidence="2">Belongs to the VAMP-associated protein (VAP) (TC 9.B.17) family.</text>
</comment>
<feature type="transmembrane region" description="Helical" evidence="6">
    <location>
        <begin position="204"/>
        <end position="222"/>
    </location>
</feature>
<dbReference type="InterPro" id="IPR013783">
    <property type="entry name" value="Ig-like_fold"/>
</dbReference>
<evidence type="ECO:0000256" key="3">
    <source>
        <dbReference type="ARBA" id="ARBA00022692"/>
    </source>
</evidence>
<dbReference type="Proteomes" id="UP000244811">
    <property type="component" value="Chromosome 4"/>
</dbReference>
<dbReference type="PANTHER" id="PTHR10809:SF6">
    <property type="entry name" value="AT11025P-RELATED"/>
    <property type="match status" value="1"/>
</dbReference>
<dbReference type="InterPro" id="IPR000535">
    <property type="entry name" value="MSP_dom"/>
</dbReference>
<dbReference type="GO" id="GO:0005789">
    <property type="term" value="C:endoplasmic reticulum membrane"/>
    <property type="evidence" value="ECO:0007669"/>
    <property type="project" value="InterPro"/>
</dbReference>
<dbReference type="PIRSF" id="PIRSF019693">
    <property type="entry name" value="VAMP-associated"/>
    <property type="match status" value="1"/>
</dbReference>
<dbReference type="Gene3D" id="2.60.40.10">
    <property type="entry name" value="Immunoglobulins"/>
    <property type="match status" value="1"/>
</dbReference>
<evidence type="ECO:0000256" key="6">
    <source>
        <dbReference type="SAM" id="Phobius"/>
    </source>
</evidence>
<keyword evidence="4 6" id="KW-1133">Transmembrane helix</keyword>
<feature type="domain" description="MSP" evidence="7">
    <location>
        <begin position="3"/>
        <end position="119"/>
    </location>
</feature>
<reference evidence="8" key="1">
    <citation type="submission" date="2022-07" db="EMBL/GenBank/DDBJ databases">
        <title>Evaluation of T. orientalis genome assembly methods using nanopore sequencing and analysis of variation between genomes.</title>
        <authorList>
            <person name="Yam J."/>
            <person name="Micallef M.L."/>
            <person name="Liu M."/>
            <person name="Djordjevic S.P."/>
            <person name="Bogema D.R."/>
            <person name="Jenkins C."/>
        </authorList>
    </citation>
    <scope>NUCLEOTIDE SEQUENCE</scope>
    <source>
        <strain evidence="8">Goon Nure</strain>
    </source>
</reference>
<dbReference type="SUPFAM" id="SSF49354">
    <property type="entry name" value="PapD-like"/>
    <property type="match status" value="1"/>
</dbReference>
<evidence type="ECO:0000256" key="1">
    <source>
        <dbReference type="ARBA" id="ARBA00004211"/>
    </source>
</evidence>
<dbReference type="GO" id="GO:0090158">
    <property type="term" value="P:endoplasmic reticulum membrane organization"/>
    <property type="evidence" value="ECO:0007669"/>
    <property type="project" value="TreeGrafter"/>
</dbReference>
<dbReference type="GO" id="GO:0005886">
    <property type="term" value="C:plasma membrane"/>
    <property type="evidence" value="ECO:0007669"/>
    <property type="project" value="TreeGrafter"/>
</dbReference>
<dbReference type="InterPro" id="IPR016763">
    <property type="entry name" value="VAP"/>
</dbReference>
<evidence type="ECO:0000256" key="5">
    <source>
        <dbReference type="ARBA" id="ARBA00023136"/>
    </source>
</evidence>
<evidence type="ECO:0000313" key="8">
    <source>
        <dbReference type="EMBL" id="UKK02714.1"/>
    </source>
</evidence>
<evidence type="ECO:0000259" key="7">
    <source>
        <dbReference type="PROSITE" id="PS50202"/>
    </source>
</evidence>
<proteinExistence type="inferred from homology"/>
<dbReference type="EMBL" id="CP056072">
    <property type="protein sequence ID" value="UKK02714.1"/>
    <property type="molecule type" value="Genomic_DNA"/>
</dbReference>
<protein>
    <submittedName>
        <fullName evidence="8">Vesicle-associated membrane protein</fullName>
    </submittedName>
</protein>
<dbReference type="PANTHER" id="PTHR10809">
    <property type="entry name" value="VESICLE-ASSOCIATED MEMBRANE PROTEIN-ASSOCIATED PROTEIN"/>
    <property type="match status" value="1"/>
</dbReference>
<name>A0A976ME16_THEOR</name>
<evidence type="ECO:0000313" key="9">
    <source>
        <dbReference type="Proteomes" id="UP000244811"/>
    </source>
</evidence>
<dbReference type="AlphaFoldDB" id="A0A976ME16"/>
<dbReference type="PROSITE" id="PS50202">
    <property type="entry name" value="MSP"/>
    <property type="match status" value="1"/>
</dbReference>
<accession>A0A976ME16</accession>